<dbReference type="STRING" id="1280837.A0A316VKF1"/>
<feature type="region of interest" description="Disordered" evidence="3">
    <location>
        <begin position="105"/>
        <end position="172"/>
    </location>
</feature>
<dbReference type="PROSITE" id="PS50048">
    <property type="entry name" value="ZN2_CY6_FUNGAL_2"/>
    <property type="match status" value="1"/>
</dbReference>
<dbReference type="InterPro" id="IPR036864">
    <property type="entry name" value="Zn2-C6_fun-type_DNA-bd_sf"/>
</dbReference>
<feature type="region of interest" description="Disordered" evidence="3">
    <location>
        <begin position="739"/>
        <end position="765"/>
    </location>
</feature>
<dbReference type="CDD" id="cd00067">
    <property type="entry name" value="GAL4"/>
    <property type="match status" value="1"/>
</dbReference>
<dbReference type="AlphaFoldDB" id="A0A316VKF1"/>
<dbReference type="SMART" id="SM00906">
    <property type="entry name" value="Fungal_trans"/>
    <property type="match status" value="1"/>
</dbReference>
<protein>
    <recommendedName>
        <fullName evidence="4">Zn(2)-C6 fungal-type domain-containing protein</fullName>
    </recommendedName>
</protein>
<dbReference type="InterPro" id="IPR007219">
    <property type="entry name" value="XnlR_reg_dom"/>
</dbReference>
<keyword evidence="2" id="KW-0539">Nucleus</keyword>
<feature type="compositionally biased region" description="Basic and acidic residues" evidence="3">
    <location>
        <begin position="8"/>
        <end position="17"/>
    </location>
</feature>
<dbReference type="InterPro" id="IPR050987">
    <property type="entry name" value="AtrR-like"/>
</dbReference>
<evidence type="ECO:0000259" key="4">
    <source>
        <dbReference type="PROSITE" id="PS50048"/>
    </source>
</evidence>
<dbReference type="GeneID" id="37022516"/>
<dbReference type="SMART" id="SM00066">
    <property type="entry name" value="GAL4"/>
    <property type="match status" value="1"/>
</dbReference>
<reference evidence="5 6" key="1">
    <citation type="journal article" date="2018" name="Mol. Biol. Evol.">
        <title>Broad Genomic Sampling Reveals a Smut Pathogenic Ancestry of the Fungal Clade Ustilaginomycotina.</title>
        <authorList>
            <person name="Kijpornyongpan T."/>
            <person name="Mondo S.J."/>
            <person name="Barry K."/>
            <person name="Sandor L."/>
            <person name="Lee J."/>
            <person name="Lipzen A."/>
            <person name="Pangilinan J."/>
            <person name="LaButti K."/>
            <person name="Hainaut M."/>
            <person name="Henrissat B."/>
            <person name="Grigoriev I.V."/>
            <person name="Spatafora J.W."/>
            <person name="Aime M.C."/>
        </authorList>
    </citation>
    <scope>NUCLEOTIDE SEQUENCE [LARGE SCALE GENOMIC DNA]</scope>
    <source>
        <strain evidence="5 6">MCA 3882</strain>
    </source>
</reference>
<dbReference type="RefSeq" id="XP_025358401.1">
    <property type="nucleotide sequence ID" value="XM_025500735.1"/>
</dbReference>
<feature type="region of interest" description="Disordered" evidence="3">
    <location>
        <begin position="1"/>
        <end position="29"/>
    </location>
</feature>
<accession>A0A316VKF1</accession>
<dbReference type="InterPro" id="IPR001138">
    <property type="entry name" value="Zn2Cys6_DnaBD"/>
</dbReference>
<feature type="compositionally biased region" description="Polar residues" evidence="3">
    <location>
        <begin position="127"/>
        <end position="136"/>
    </location>
</feature>
<name>A0A316VKF1_9BASI</name>
<dbReference type="Proteomes" id="UP000245771">
    <property type="component" value="Unassembled WGS sequence"/>
</dbReference>
<evidence type="ECO:0000256" key="1">
    <source>
        <dbReference type="ARBA" id="ARBA00022723"/>
    </source>
</evidence>
<evidence type="ECO:0000313" key="5">
    <source>
        <dbReference type="EMBL" id="PWN38099.1"/>
    </source>
</evidence>
<feature type="compositionally biased region" description="Polar residues" evidence="3">
    <location>
        <begin position="986"/>
        <end position="1003"/>
    </location>
</feature>
<feature type="domain" description="Zn(2)-C6 fungal-type" evidence="4">
    <location>
        <begin position="32"/>
        <end position="65"/>
    </location>
</feature>
<organism evidence="5 6">
    <name type="scientific">Meira miltonrushii</name>
    <dbReference type="NCBI Taxonomy" id="1280837"/>
    <lineage>
        <taxon>Eukaryota</taxon>
        <taxon>Fungi</taxon>
        <taxon>Dikarya</taxon>
        <taxon>Basidiomycota</taxon>
        <taxon>Ustilaginomycotina</taxon>
        <taxon>Exobasidiomycetes</taxon>
        <taxon>Exobasidiales</taxon>
        <taxon>Brachybasidiaceae</taxon>
        <taxon>Meira</taxon>
    </lineage>
</organism>
<gene>
    <name evidence="5" type="ORF">FA14DRAFT_177377</name>
</gene>
<evidence type="ECO:0000313" key="6">
    <source>
        <dbReference type="Proteomes" id="UP000245771"/>
    </source>
</evidence>
<dbReference type="SUPFAM" id="SSF57701">
    <property type="entry name" value="Zn2/Cys6 DNA-binding domain"/>
    <property type="match status" value="1"/>
</dbReference>
<feature type="region of interest" description="Disordered" evidence="3">
    <location>
        <begin position="981"/>
        <end position="1004"/>
    </location>
</feature>
<dbReference type="PROSITE" id="PS00463">
    <property type="entry name" value="ZN2_CY6_FUNGAL_1"/>
    <property type="match status" value="1"/>
</dbReference>
<keyword evidence="1" id="KW-0479">Metal-binding</keyword>
<feature type="compositionally biased region" description="Polar residues" evidence="3">
    <location>
        <begin position="147"/>
        <end position="172"/>
    </location>
</feature>
<dbReference type="CDD" id="cd12148">
    <property type="entry name" value="fungal_TF_MHR"/>
    <property type="match status" value="1"/>
</dbReference>
<dbReference type="GO" id="GO:0006351">
    <property type="term" value="P:DNA-templated transcription"/>
    <property type="evidence" value="ECO:0007669"/>
    <property type="project" value="InterPro"/>
</dbReference>
<dbReference type="Gene3D" id="4.10.240.10">
    <property type="entry name" value="Zn(2)-C6 fungal-type DNA-binding domain"/>
    <property type="match status" value="1"/>
</dbReference>
<dbReference type="EMBL" id="KZ819602">
    <property type="protein sequence ID" value="PWN38099.1"/>
    <property type="molecule type" value="Genomic_DNA"/>
</dbReference>
<evidence type="ECO:0000256" key="3">
    <source>
        <dbReference type="SAM" id="MobiDB-lite"/>
    </source>
</evidence>
<keyword evidence="6" id="KW-1185">Reference proteome</keyword>
<dbReference type="OrthoDB" id="4456959at2759"/>
<dbReference type="PANTHER" id="PTHR46910">
    <property type="entry name" value="TRANSCRIPTION FACTOR PDR1"/>
    <property type="match status" value="1"/>
</dbReference>
<evidence type="ECO:0000256" key="2">
    <source>
        <dbReference type="ARBA" id="ARBA00023242"/>
    </source>
</evidence>
<dbReference type="GO" id="GO:0008270">
    <property type="term" value="F:zinc ion binding"/>
    <property type="evidence" value="ECO:0007669"/>
    <property type="project" value="InterPro"/>
</dbReference>
<dbReference type="Pfam" id="PF00172">
    <property type="entry name" value="Zn_clus"/>
    <property type="match status" value="1"/>
</dbReference>
<dbReference type="Pfam" id="PF04082">
    <property type="entry name" value="Fungal_trans"/>
    <property type="match status" value="1"/>
</dbReference>
<sequence length="1032" mass="114206">MAAAHAISADDDHHSHDEDGDANGKRRRVQRACDVCRKKKIRCDGLQPEKGACSNCASYGHECTFIDATKRRAPPRSYVIALEARMERAEKLITQLLPSIDLTKAIGPMPELPSEGKKEEDGPSNPPSYVSSMGNDRQQESNRFGMPSQQQQTGLPLNMHQGESSDMTNTTVDSWQDEDDEYEEIGEEEDAAFIRVMMDKVNIAHSEPDAIIAAFNKKGGKEIYEFDNRDDATGRTIARPSITDGANDAPLLFYGKASGFHIVPHLNRILKEENGNSMYNSHSPSSDLTPSFSDFGLPDESDLDLSSIAFNWPSKELEEKLIQLYFERANPQYPILNEIVFKKQMQRPDWKTDNELIMLALGVFATASRYLTDAEIKVMPNLPADGEHWAHLLKHLLERSLVPISSKITYIQIMLLCTIYIIATPMGFRSFAWICLGVVVRLLQDMGAHRKFTATSSNFALLTEETYRRLWWSAYVIDRLMSADMGRPVSIQDEDIDLDDILVVDDQYVYEANERGVPAEQPADKPSVYHGFLQTLRLTQIIGRTLRTIYAISKSKAERGFIGKKWDSYIVAEIDKSLNKWLENVPAHLAYSPSEVNTEWLVQSSRIFLIYYSTQALVHRPFVQRYKLATPMSFHSLAIVSNSARSGIHIMSNLTDRGIGSLIGPEAVLRVFIFSSSLLLISYSAARKSYNVSSTLIGDVMKGLESLKKLQNTWKISRRFANRLEHILKHTDISNGIEDASNGASFHATGKRQHEDEGVRQQQQQIDSLLQQQSTLHVGSREIRGMKSNPNLASIATKLPLSTTELQGAFGNSPSSALDQVAALSGWQQNDAVGLDAQMSSLTSSGISNSTIFATVPAPDPNFTSTGNGPSNFASAQANMQGSNQPIFTAYPELFASNTSFADNSNMMGGRSVFGNEQGAGMLDPNGALRNDAFFGGSTALPTPGFELNSSMFGSAGGGIGMTGRDSQGWNEQQQQQLQANLANQSDPTGTEPGFSNTNNRIMTNDPLDALSNLNSFWSDSDWMRAIQNTQQ</sequence>
<dbReference type="InParanoid" id="A0A316VKF1"/>
<dbReference type="GO" id="GO:0003677">
    <property type="term" value="F:DNA binding"/>
    <property type="evidence" value="ECO:0007669"/>
    <property type="project" value="InterPro"/>
</dbReference>
<proteinExistence type="predicted"/>
<dbReference type="PANTHER" id="PTHR46910:SF38">
    <property type="entry name" value="ZN(2)-C6 FUNGAL-TYPE DOMAIN-CONTAINING PROTEIN"/>
    <property type="match status" value="1"/>
</dbReference>
<dbReference type="GO" id="GO:0000981">
    <property type="term" value="F:DNA-binding transcription factor activity, RNA polymerase II-specific"/>
    <property type="evidence" value="ECO:0007669"/>
    <property type="project" value="InterPro"/>
</dbReference>